<dbReference type="GO" id="GO:0043025">
    <property type="term" value="C:neuronal cell body"/>
    <property type="evidence" value="ECO:0007669"/>
    <property type="project" value="TreeGrafter"/>
</dbReference>
<dbReference type="AlphaFoldDB" id="A0A6P7T9B0"/>
<feature type="compositionally biased region" description="Polar residues" evidence="8">
    <location>
        <begin position="288"/>
        <end position="298"/>
    </location>
</feature>
<keyword evidence="7" id="KW-0175">Coiled coil</keyword>
<keyword evidence="4" id="KW-0256">Endoplasmic reticulum</keyword>
<dbReference type="GO" id="GO:0043005">
    <property type="term" value="C:neuron projection"/>
    <property type="evidence" value="ECO:0007669"/>
    <property type="project" value="TreeGrafter"/>
</dbReference>
<reference evidence="12" key="1">
    <citation type="submission" date="2025-08" db="UniProtKB">
        <authorList>
            <consortium name="RefSeq"/>
        </authorList>
    </citation>
    <scope>IDENTIFICATION</scope>
</reference>
<protein>
    <submittedName>
        <fullName evidence="12">Resistance to inhibitors of cholinesterase protein 3</fullName>
    </submittedName>
</protein>
<name>A0A6P7T9B0_9MOLL</name>
<feature type="compositionally biased region" description="Low complexity" evidence="8">
    <location>
        <begin position="334"/>
        <end position="344"/>
    </location>
</feature>
<dbReference type="GO" id="GO:0045202">
    <property type="term" value="C:synapse"/>
    <property type="evidence" value="ECO:0007669"/>
    <property type="project" value="GOC"/>
</dbReference>
<evidence type="ECO:0000256" key="1">
    <source>
        <dbReference type="ARBA" id="ARBA00004586"/>
    </source>
</evidence>
<dbReference type="GO" id="GO:0034394">
    <property type="term" value="P:protein localization to cell surface"/>
    <property type="evidence" value="ECO:0007669"/>
    <property type="project" value="TreeGrafter"/>
</dbReference>
<evidence type="ECO:0000256" key="8">
    <source>
        <dbReference type="SAM" id="MobiDB-lite"/>
    </source>
</evidence>
<feature type="compositionally biased region" description="Acidic residues" evidence="8">
    <location>
        <begin position="376"/>
        <end position="389"/>
    </location>
</feature>
<evidence type="ECO:0000313" key="11">
    <source>
        <dbReference type="Proteomes" id="UP000515154"/>
    </source>
</evidence>
<sequence length="406" mass="45807">MSTIKVIGVFSIIFGCFAMLYPRFLHPIVLKTFGMTQKSLENDILSNVQSPKIAAMNQNRPRPGEDSRPIRPNAHPGLRAASEMRAQQQQAGSGRGMMGIVLPMYAVGIVLYLIYTLVKVFSKKCDTEKKEKDPLAQLRNFKYDDCKGKFTFSDDFDPEDDFRDYLHKKHKQQELEELISKADDRHITELEMRQLQQRLEETETQMTRILQAMQSVQQHVSGVVDRAAGNMKNPSTDEDLIHEKEVNKEEEKKGTTMKPESLKTNEKGGCKVPTSDSTPDLESYEVLRTNSHDSQGSSDYCWLNGSGSTPNSPEVETVSSVIDTFAKKDEESASAEPESSTNSEVQEKEKDSSHDIQENEENSNSKDSDYCKTDEQDVTVEDIGSEENCTEDVILRKRKGLPTLND</sequence>
<evidence type="ECO:0000256" key="5">
    <source>
        <dbReference type="ARBA" id="ARBA00022989"/>
    </source>
</evidence>
<feature type="compositionally biased region" description="Basic and acidic residues" evidence="8">
    <location>
        <begin position="239"/>
        <end position="269"/>
    </location>
</feature>
<keyword evidence="11" id="KW-1185">Reference proteome</keyword>
<feature type="region of interest" description="Disordered" evidence="8">
    <location>
        <begin position="53"/>
        <end position="88"/>
    </location>
</feature>
<dbReference type="Pfam" id="PF15361">
    <property type="entry name" value="RIC3"/>
    <property type="match status" value="1"/>
</dbReference>
<comment type="subcellular location">
    <subcellularLocation>
        <location evidence="1">Endoplasmic reticulum membrane</location>
    </subcellularLocation>
</comment>
<feature type="coiled-coil region" evidence="7">
    <location>
        <begin position="185"/>
        <end position="219"/>
    </location>
</feature>
<dbReference type="Proteomes" id="UP000515154">
    <property type="component" value="Linkage group LG16"/>
</dbReference>
<comment type="similarity">
    <text evidence="2">Belongs to the ric-3 family.</text>
</comment>
<feature type="transmembrane region" description="Helical" evidence="9">
    <location>
        <begin position="97"/>
        <end position="118"/>
    </location>
</feature>
<evidence type="ECO:0000313" key="12">
    <source>
        <dbReference type="RefSeq" id="XP_029646371.1"/>
    </source>
</evidence>
<keyword evidence="5 9" id="KW-1133">Transmembrane helix</keyword>
<evidence type="ECO:0000256" key="6">
    <source>
        <dbReference type="ARBA" id="ARBA00023136"/>
    </source>
</evidence>
<evidence type="ECO:0000256" key="9">
    <source>
        <dbReference type="SAM" id="Phobius"/>
    </source>
</evidence>
<evidence type="ECO:0000256" key="4">
    <source>
        <dbReference type="ARBA" id="ARBA00022824"/>
    </source>
</evidence>
<dbReference type="RefSeq" id="XP_029646371.1">
    <property type="nucleotide sequence ID" value="XM_029790511.2"/>
</dbReference>
<feature type="region of interest" description="Disordered" evidence="8">
    <location>
        <begin position="228"/>
        <end position="389"/>
    </location>
</feature>
<keyword evidence="6 9" id="KW-0472">Membrane</keyword>
<dbReference type="GO" id="GO:0005789">
    <property type="term" value="C:endoplasmic reticulum membrane"/>
    <property type="evidence" value="ECO:0007669"/>
    <property type="project" value="UniProtKB-SubCell"/>
</dbReference>
<feature type="domain" description="Resistance to inhibitors of cholinesterase protein 3 N-terminal" evidence="10">
    <location>
        <begin position="15"/>
        <end position="211"/>
    </location>
</feature>
<feature type="compositionally biased region" description="Basic and acidic residues" evidence="8">
    <location>
        <begin position="345"/>
        <end position="375"/>
    </location>
</feature>
<dbReference type="KEGG" id="osn:115220391"/>
<gene>
    <name evidence="12" type="primary">LOC115220391</name>
</gene>
<evidence type="ECO:0000256" key="7">
    <source>
        <dbReference type="SAM" id="Coils"/>
    </source>
</evidence>
<organism evidence="11 12">
    <name type="scientific">Octopus sinensis</name>
    <name type="common">East Asian common octopus</name>
    <dbReference type="NCBI Taxonomy" id="2607531"/>
    <lineage>
        <taxon>Eukaryota</taxon>
        <taxon>Metazoa</taxon>
        <taxon>Spiralia</taxon>
        <taxon>Lophotrochozoa</taxon>
        <taxon>Mollusca</taxon>
        <taxon>Cephalopoda</taxon>
        <taxon>Coleoidea</taxon>
        <taxon>Octopodiformes</taxon>
        <taxon>Octopoda</taxon>
        <taxon>Incirrata</taxon>
        <taxon>Octopodidae</taxon>
        <taxon>Octopus</taxon>
    </lineage>
</organism>
<dbReference type="PANTHER" id="PTHR21723:SF3">
    <property type="entry name" value="PROTEIN RIC-3"/>
    <property type="match status" value="1"/>
</dbReference>
<dbReference type="PROSITE" id="PS51257">
    <property type="entry name" value="PROKAR_LIPOPROTEIN"/>
    <property type="match status" value="1"/>
</dbReference>
<dbReference type="InterPro" id="IPR032763">
    <property type="entry name" value="RIC3_N"/>
</dbReference>
<proteinExistence type="inferred from homology"/>
<feature type="compositionally biased region" description="Polar residues" evidence="8">
    <location>
        <begin position="305"/>
        <end position="322"/>
    </location>
</feature>
<evidence type="ECO:0000259" key="10">
    <source>
        <dbReference type="Pfam" id="PF15361"/>
    </source>
</evidence>
<feature type="transmembrane region" description="Helical" evidence="9">
    <location>
        <begin position="6"/>
        <end position="25"/>
    </location>
</feature>
<evidence type="ECO:0000256" key="2">
    <source>
        <dbReference type="ARBA" id="ARBA00008538"/>
    </source>
</evidence>
<dbReference type="PANTHER" id="PTHR21723">
    <property type="entry name" value="RESISTANCE TO INHIBITORS OF CHOLINESTERASE PROTEIN 3 RIC3"/>
    <property type="match status" value="1"/>
</dbReference>
<dbReference type="GO" id="GO:0007271">
    <property type="term" value="P:synaptic transmission, cholinergic"/>
    <property type="evidence" value="ECO:0007669"/>
    <property type="project" value="TreeGrafter"/>
</dbReference>
<keyword evidence="3 9" id="KW-0812">Transmembrane</keyword>
<evidence type="ECO:0000256" key="3">
    <source>
        <dbReference type="ARBA" id="ARBA00022692"/>
    </source>
</evidence>
<accession>A0A6P7T9B0</accession>
<dbReference type="InterPro" id="IPR026160">
    <property type="entry name" value="Ric3"/>
</dbReference>